<dbReference type="Pfam" id="PF01168">
    <property type="entry name" value="Ala_racemase_N"/>
    <property type="match status" value="1"/>
</dbReference>
<feature type="active site" description="Proton acceptor; specific for L-alanine" evidence="4">
    <location>
        <position position="288"/>
    </location>
</feature>
<dbReference type="InterPro" id="IPR011079">
    <property type="entry name" value="Ala_racemase_C"/>
</dbReference>
<organism evidence="8 9">
    <name type="scientific">Streptomyces eurocidicus</name>
    <name type="common">Streptoverticillium eurocidicus</name>
    <dbReference type="NCBI Taxonomy" id="66423"/>
    <lineage>
        <taxon>Bacteria</taxon>
        <taxon>Bacillati</taxon>
        <taxon>Actinomycetota</taxon>
        <taxon>Actinomycetes</taxon>
        <taxon>Kitasatosporales</taxon>
        <taxon>Streptomycetaceae</taxon>
        <taxon>Streptomyces</taxon>
    </lineage>
</organism>
<dbReference type="InterPro" id="IPR029066">
    <property type="entry name" value="PLP-binding_barrel"/>
</dbReference>
<dbReference type="SUPFAM" id="SSF50621">
    <property type="entry name" value="Alanine racemase C-terminal domain-like"/>
    <property type="match status" value="1"/>
</dbReference>
<dbReference type="InterPro" id="IPR009006">
    <property type="entry name" value="Ala_racemase/Decarboxylase_C"/>
</dbReference>
<feature type="domain" description="Alanine racemase C-terminal" evidence="7">
    <location>
        <begin position="267"/>
        <end position="394"/>
    </location>
</feature>
<keyword evidence="3 4" id="KW-0413">Isomerase</keyword>
<dbReference type="Pfam" id="PF00842">
    <property type="entry name" value="Ala_racemase_C"/>
    <property type="match status" value="1"/>
</dbReference>
<comment type="similarity">
    <text evidence="4">Belongs to the alanine racemase family.</text>
</comment>
<comment type="cofactor">
    <cofactor evidence="1 4 5">
        <name>pyridoxal 5'-phosphate</name>
        <dbReference type="ChEBI" id="CHEBI:597326"/>
    </cofactor>
</comment>
<evidence type="ECO:0000256" key="2">
    <source>
        <dbReference type="ARBA" id="ARBA00022898"/>
    </source>
</evidence>
<keyword evidence="2 4" id="KW-0663">Pyridoxal phosphate</keyword>
<feature type="modified residue" description="N6-(pyridoxal phosphate)lysine" evidence="4 5">
    <location>
        <position position="56"/>
    </location>
</feature>
<dbReference type="Proteomes" id="UP000528608">
    <property type="component" value="Unassembled WGS sequence"/>
</dbReference>
<feature type="binding site" evidence="4 6">
    <location>
        <position position="154"/>
    </location>
    <ligand>
        <name>substrate</name>
    </ligand>
</feature>
<reference evidence="8 9" key="1">
    <citation type="submission" date="2020-08" db="EMBL/GenBank/DDBJ databases">
        <title>Genomic Encyclopedia of Type Strains, Phase III (KMG-III): the genomes of soil and plant-associated and newly described type strains.</title>
        <authorList>
            <person name="Whitman W."/>
        </authorList>
    </citation>
    <scope>NUCLEOTIDE SEQUENCE [LARGE SCALE GENOMIC DNA]</scope>
    <source>
        <strain evidence="8 9">CECT 3259</strain>
    </source>
</reference>
<dbReference type="PANTHER" id="PTHR30511">
    <property type="entry name" value="ALANINE RACEMASE"/>
    <property type="match status" value="1"/>
</dbReference>
<dbReference type="PANTHER" id="PTHR30511:SF0">
    <property type="entry name" value="ALANINE RACEMASE, CATABOLIC-RELATED"/>
    <property type="match status" value="1"/>
</dbReference>
<comment type="pathway">
    <text evidence="4">Amino-acid biosynthesis; D-alanine biosynthesis; D-alanine from L-alanine: step 1/1.</text>
</comment>
<evidence type="ECO:0000256" key="4">
    <source>
        <dbReference type="HAMAP-Rule" id="MF_01201"/>
    </source>
</evidence>
<dbReference type="InterPro" id="IPR001608">
    <property type="entry name" value="Ala_racemase_N"/>
</dbReference>
<dbReference type="EMBL" id="JACHJF010000020">
    <property type="protein sequence ID" value="MBB5121693.1"/>
    <property type="molecule type" value="Genomic_DNA"/>
</dbReference>
<evidence type="ECO:0000259" key="7">
    <source>
        <dbReference type="SMART" id="SM01005"/>
    </source>
</evidence>
<dbReference type="AlphaFoldDB" id="A0A7W8BGV8"/>
<dbReference type="PROSITE" id="PS00395">
    <property type="entry name" value="ALANINE_RACEMASE"/>
    <property type="match status" value="1"/>
</dbReference>
<sequence length="397" mass="41379">MNPTNMTASEFTFSGPRLRSGIRARIEARIDLDALRGNVRLLAQRANGAELMVVVKSNAYGHGLVRCARAALEAGAGWLGTAVPEEALALRRAGVGGRVLAWLWTPGGPFEEAVRARVDVSVSGFWDLAELRRAAARAGLRARVHLKADSGLGRNGCPPQEWPGLVAAALEAQSEGLIDIVGLWSHLAVADEVGHPSVAAQAAVFRDAVHHAEQAGVRPEVRHLANSSALFLAPGLPSDLIRVGIPAYGLSPSAEAGSARELGLRPVMTLAAFFSSVKRVPAGQGVGYGLEYRTQRETTLGLVPAGYFEGIPRRAAGTGAVLAAGKRRGIAGRVGMDQFVVDLSGDDASAGDEVLVFGPGDEGEPTAEELARAAGMIPYEVVAGIGAGVPRVYQEAG</sequence>
<dbReference type="NCBIfam" id="TIGR00492">
    <property type="entry name" value="alr"/>
    <property type="match status" value="1"/>
</dbReference>
<comment type="caution">
    <text evidence="8">The sequence shown here is derived from an EMBL/GenBank/DDBJ whole genome shotgun (WGS) entry which is preliminary data.</text>
</comment>
<name>A0A7W8BGV8_STREU</name>
<evidence type="ECO:0000256" key="3">
    <source>
        <dbReference type="ARBA" id="ARBA00023235"/>
    </source>
</evidence>
<dbReference type="Gene3D" id="3.20.20.10">
    <property type="entry name" value="Alanine racemase"/>
    <property type="match status" value="1"/>
</dbReference>
<dbReference type="Gene3D" id="2.40.37.10">
    <property type="entry name" value="Lyase, Ornithine Decarboxylase, Chain A, domain 1"/>
    <property type="match status" value="1"/>
</dbReference>
<gene>
    <name evidence="8" type="ORF">FHS36_005162</name>
</gene>
<dbReference type="SUPFAM" id="SSF51419">
    <property type="entry name" value="PLP-binding barrel"/>
    <property type="match status" value="1"/>
</dbReference>
<dbReference type="HAMAP" id="MF_01201">
    <property type="entry name" value="Ala_racemase"/>
    <property type="match status" value="1"/>
</dbReference>
<dbReference type="PRINTS" id="PR00992">
    <property type="entry name" value="ALARACEMASE"/>
</dbReference>
<dbReference type="GO" id="GO:0005829">
    <property type="term" value="C:cytosol"/>
    <property type="evidence" value="ECO:0007669"/>
    <property type="project" value="TreeGrafter"/>
</dbReference>
<dbReference type="GO" id="GO:0009252">
    <property type="term" value="P:peptidoglycan biosynthetic process"/>
    <property type="evidence" value="ECO:0007669"/>
    <property type="project" value="TreeGrafter"/>
</dbReference>
<protein>
    <recommendedName>
        <fullName evidence="4">Alanine racemase</fullName>
        <ecNumber evidence="4">5.1.1.1</ecNumber>
    </recommendedName>
</protein>
<dbReference type="InterPro" id="IPR000821">
    <property type="entry name" value="Ala_racemase"/>
</dbReference>
<dbReference type="EC" id="5.1.1.1" evidence="4"/>
<evidence type="ECO:0000256" key="1">
    <source>
        <dbReference type="ARBA" id="ARBA00001933"/>
    </source>
</evidence>
<comment type="catalytic activity">
    <reaction evidence="4">
        <text>L-alanine = D-alanine</text>
        <dbReference type="Rhea" id="RHEA:20249"/>
        <dbReference type="ChEBI" id="CHEBI:57416"/>
        <dbReference type="ChEBI" id="CHEBI:57972"/>
        <dbReference type="EC" id="5.1.1.1"/>
    </reaction>
</comment>
<dbReference type="GO" id="GO:0030632">
    <property type="term" value="P:D-alanine biosynthetic process"/>
    <property type="evidence" value="ECO:0007669"/>
    <property type="project" value="UniProtKB-UniRule"/>
</dbReference>
<dbReference type="CDD" id="cd00430">
    <property type="entry name" value="PLPDE_III_AR"/>
    <property type="match status" value="1"/>
</dbReference>
<dbReference type="GO" id="GO:0030170">
    <property type="term" value="F:pyridoxal phosphate binding"/>
    <property type="evidence" value="ECO:0007669"/>
    <property type="project" value="UniProtKB-UniRule"/>
</dbReference>
<feature type="binding site" evidence="4 6">
    <location>
        <position position="336"/>
    </location>
    <ligand>
        <name>substrate</name>
    </ligand>
</feature>
<feature type="active site" description="Proton acceptor; specific for D-alanine" evidence="4">
    <location>
        <position position="56"/>
    </location>
</feature>
<proteinExistence type="inferred from homology"/>
<evidence type="ECO:0000256" key="6">
    <source>
        <dbReference type="PIRSR" id="PIRSR600821-52"/>
    </source>
</evidence>
<dbReference type="SMART" id="SM01005">
    <property type="entry name" value="Ala_racemase_C"/>
    <property type="match status" value="1"/>
</dbReference>
<comment type="function">
    <text evidence="4">Catalyzes the interconversion of L-alanine and D-alanine. May also act on other amino acids.</text>
</comment>
<accession>A0A7W8BGV8</accession>
<dbReference type="InterPro" id="IPR020622">
    <property type="entry name" value="Ala_racemase_pyridoxalP-BS"/>
</dbReference>
<dbReference type="GO" id="GO:0008784">
    <property type="term" value="F:alanine racemase activity"/>
    <property type="evidence" value="ECO:0007669"/>
    <property type="project" value="UniProtKB-UniRule"/>
</dbReference>
<dbReference type="UniPathway" id="UPA00042">
    <property type="reaction ID" value="UER00497"/>
</dbReference>
<evidence type="ECO:0000313" key="8">
    <source>
        <dbReference type="EMBL" id="MBB5121693.1"/>
    </source>
</evidence>
<evidence type="ECO:0000256" key="5">
    <source>
        <dbReference type="PIRSR" id="PIRSR600821-50"/>
    </source>
</evidence>
<evidence type="ECO:0000313" key="9">
    <source>
        <dbReference type="Proteomes" id="UP000528608"/>
    </source>
</evidence>